<dbReference type="EMBL" id="QEKH01000027">
    <property type="protein sequence ID" value="PVY38288.1"/>
    <property type="molecule type" value="Genomic_DNA"/>
</dbReference>
<gene>
    <name evidence="1" type="ORF">C8D82_12750</name>
</gene>
<dbReference type="Proteomes" id="UP000245959">
    <property type="component" value="Unassembled WGS sequence"/>
</dbReference>
<proteinExistence type="predicted"/>
<dbReference type="RefSeq" id="WP_116885147.1">
    <property type="nucleotide sequence ID" value="NZ_CALXNT010000073.1"/>
</dbReference>
<organism evidence="1 2">
    <name type="scientific">Victivallis vadensis</name>
    <dbReference type="NCBI Taxonomy" id="172901"/>
    <lineage>
        <taxon>Bacteria</taxon>
        <taxon>Pseudomonadati</taxon>
        <taxon>Lentisphaerota</taxon>
        <taxon>Lentisphaeria</taxon>
        <taxon>Victivallales</taxon>
        <taxon>Victivallaceae</taxon>
        <taxon>Victivallis</taxon>
    </lineage>
</organism>
<dbReference type="GeneID" id="78296429"/>
<dbReference type="Pfam" id="PF08902">
    <property type="entry name" value="DUF1848"/>
    <property type="match status" value="1"/>
</dbReference>
<name>A0A2U1APJ6_9BACT</name>
<dbReference type="AlphaFoldDB" id="A0A2U1APJ6"/>
<protein>
    <submittedName>
        <fullName evidence="1">Uncharacterized protein DUF1848</fullName>
    </submittedName>
</protein>
<keyword evidence="2" id="KW-1185">Reference proteome</keyword>
<evidence type="ECO:0000313" key="1">
    <source>
        <dbReference type="EMBL" id="PVY38288.1"/>
    </source>
</evidence>
<accession>A0A2U1APJ6</accession>
<comment type="caution">
    <text evidence="1">The sequence shown here is derived from an EMBL/GenBank/DDBJ whole genome shotgun (WGS) entry which is preliminary data.</text>
</comment>
<reference evidence="1 2" key="1">
    <citation type="submission" date="2018-04" db="EMBL/GenBank/DDBJ databases">
        <title>Genomic Encyclopedia of Type Strains, Phase IV (KMG-IV): sequencing the most valuable type-strain genomes for metagenomic binning, comparative biology and taxonomic classification.</title>
        <authorList>
            <person name="Goeker M."/>
        </authorList>
    </citation>
    <scope>NUCLEOTIDE SEQUENCE [LARGE SCALE GENOMIC DNA]</scope>
    <source>
        <strain evidence="1 2">DSM 14823</strain>
    </source>
</reference>
<sequence length="289" mass="31831">MILSASRRTDIPAFFGEWLLNRLRAGSVPVRNPRNPAQESRIALSPETVDCIVFWTKDPAPLLPKLDELDALGYHYVFLFTLNNYGAMIEPGVPPPADRIATFRRLADRIGRDRLVWRYDPVIFTPEMTPERHAECFDRLAGALGRCCCKSVVSFVDFYPRCRKALALLGAYDPDDAVKRELAGRFAESAARRGIPVEACAEPLDLAGTGVRPGSCIDRDWLSQVCGRELKLRRASGQRSCCGCAQSVDIGVYGTCRHGCVYCYAARGQQATGKGANQNGAIAPEASMR</sequence>
<dbReference type="InterPro" id="IPR014998">
    <property type="entry name" value="DUF1848"/>
</dbReference>
<evidence type="ECO:0000313" key="2">
    <source>
        <dbReference type="Proteomes" id="UP000245959"/>
    </source>
</evidence>